<dbReference type="GeneID" id="300654136"/>
<accession>A0A845QE75</accession>
<feature type="domain" description="VOC" evidence="1">
    <location>
        <begin position="2"/>
        <end position="110"/>
    </location>
</feature>
<dbReference type="SUPFAM" id="SSF54593">
    <property type="entry name" value="Glyoxalase/Bleomycin resistance protein/Dihydroxybiphenyl dioxygenase"/>
    <property type="match status" value="1"/>
</dbReference>
<dbReference type="PROSITE" id="PS51819">
    <property type="entry name" value="VOC"/>
    <property type="match status" value="1"/>
</dbReference>
<reference evidence="2 3" key="1">
    <citation type="journal article" date="2016" name="Int. J. Syst. Evol. Microbiol.">
        <title>Pyruvatibacter mobilis gen. nov., sp. nov., a marine bacterium from the culture broth of Picochlorum sp. 122.</title>
        <authorList>
            <person name="Wang G."/>
            <person name="Tang M."/>
            <person name="Wu H."/>
            <person name="Dai S."/>
            <person name="Li T."/>
            <person name="Chen C."/>
            <person name="He H."/>
            <person name="Fan J."/>
            <person name="Xiang W."/>
            <person name="Li X."/>
        </authorList>
    </citation>
    <scope>NUCLEOTIDE SEQUENCE [LARGE SCALE GENOMIC DNA]</scope>
    <source>
        <strain evidence="2 3">GYP-11</strain>
    </source>
</reference>
<organism evidence="2 3">
    <name type="scientific">Pyruvatibacter mobilis</name>
    <dbReference type="NCBI Taxonomy" id="1712261"/>
    <lineage>
        <taxon>Bacteria</taxon>
        <taxon>Pseudomonadati</taxon>
        <taxon>Pseudomonadota</taxon>
        <taxon>Alphaproteobacteria</taxon>
        <taxon>Hyphomicrobiales</taxon>
        <taxon>Parvibaculaceae</taxon>
        <taxon>Pyruvatibacter</taxon>
    </lineage>
</organism>
<evidence type="ECO:0000313" key="2">
    <source>
        <dbReference type="EMBL" id="NBG96500.1"/>
    </source>
</evidence>
<dbReference type="RefSeq" id="WP_160588565.1">
    <property type="nucleotide sequence ID" value="NZ_BMHN01000001.1"/>
</dbReference>
<keyword evidence="3" id="KW-1185">Reference proteome</keyword>
<dbReference type="InterPro" id="IPR004360">
    <property type="entry name" value="Glyas_Fos-R_dOase_dom"/>
</dbReference>
<evidence type="ECO:0000313" key="3">
    <source>
        <dbReference type="Proteomes" id="UP000470384"/>
    </source>
</evidence>
<dbReference type="Gene3D" id="3.10.180.10">
    <property type="entry name" value="2,3-Dihydroxybiphenyl 1,2-Dioxygenase, domain 1"/>
    <property type="match status" value="1"/>
</dbReference>
<comment type="caution">
    <text evidence="2">The sequence shown here is derived from an EMBL/GenBank/DDBJ whole genome shotgun (WGS) entry which is preliminary data.</text>
</comment>
<dbReference type="OrthoDB" id="9810880at2"/>
<proteinExistence type="predicted"/>
<dbReference type="InterPro" id="IPR037523">
    <property type="entry name" value="VOC_core"/>
</dbReference>
<dbReference type="AlphaFoldDB" id="A0A845QE75"/>
<gene>
    <name evidence="2" type="ORF">GTQ45_12220</name>
</gene>
<dbReference type="Pfam" id="PF00903">
    <property type="entry name" value="Glyoxalase"/>
    <property type="match status" value="1"/>
</dbReference>
<dbReference type="Proteomes" id="UP000470384">
    <property type="component" value="Unassembled WGS sequence"/>
</dbReference>
<protein>
    <submittedName>
        <fullName evidence="2">VOC family protein</fullName>
    </submittedName>
</protein>
<sequence length="126" mass="14267">MKLNQVTVGATDIPRAIEFYTRLGMTLIVEDGHYARFEMPAGDTFSVHQADTISGATTVVYFEFADVDTAVKDAEARGITFDSQPEDQSWLWREAYLSDPDGNRICFLQESPNRRFPPWRVDGRTA</sequence>
<dbReference type="InterPro" id="IPR029068">
    <property type="entry name" value="Glyas_Bleomycin-R_OHBP_Dase"/>
</dbReference>
<dbReference type="EMBL" id="WXYQ01000009">
    <property type="protein sequence ID" value="NBG96500.1"/>
    <property type="molecule type" value="Genomic_DNA"/>
</dbReference>
<evidence type="ECO:0000259" key="1">
    <source>
        <dbReference type="PROSITE" id="PS51819"/>
    </source>
</evidence>
<name>A0A845QE75_9HYPH</name>